<dbReference type="InterPro" id="IPR008979">
    <property type="entry name" value="Galactose-bd-like_sf"/>
</dbReference>
<dbReference type="InterPro" id="IPR006104">
    <property type="entry name" value="Glyco_hydro_2_N"/>
</dbReference>
<keyword evidence="3" id="KW-0812">Transmembrane</keyword>
<proteinExistence type="inferred from homology"/>
<dbReference type="Gene3D" id="2.60.40.10">
    <property type="entry name" value="Immunoglobulins"/>
    <property type="match status" value="1"/>
</dbReference>
<reference evidence="5 6" key="1">
    <citation type="journal article" date="2022" name="Genome Biol. Evol.">
        <title>Host diet, physiology and behaviors set the stage for Lachnospiraceae cladogenesis.</title>
        <authorList>
            <person name="Vera-Ponce De Leon A."/>
            <person name="Schneider M."/>
            <person name="Jahnes B.C."/>
            <person name="Sadowski V."/>
            <person name="Camuy-Velez L.A."/>
            <person name="Duan J."/>
            <person name="Sabree Z.L."/>
        </authorList>
    </citation>
    <scope>NUCLEOTIDE SEQUENCE [LARGE SCALE GENOMIC DNA]</scope>
    <source>
        <strain evidence="5 6">PAL227</strain>
    </source>
</reference>
<dbReference type="Pfam" id="PF05345">
    <property type="entry name" value="He_PIG"/>
    <property type="match status" value="1"/>
</dbReference>
<comment type="similarity">
    <text evidence="1">Belongs to the glycosyl hydrolase 2 family.</text>
</comment>
<accession>A0ABT1EKZ3</accession>
<dbReference type="PANTHER" id="PTHR36848">
    <property type="entry name" value="DNA-BINDING PROTEIN (PUTATIVE SECRETED PROTEIN)-RELATED"/>
    <property type="match status" value="1"/>
</dbReference>
<keyword evidence="3" id="KW-0472">Membrane</keyword>
<dbReference type="Pfam" id="PF02837">
    <property type="entry name" value="Glyco_hydro_2_N"/>
    <property type="match status" value="1"/>
</dbReference>
<evidence type="ECO:0000256" key="3">
    <source>
        <dbReference type="SAM" id="Phobius"/>
    </source>
</evidence>
<organism evidence="5 6">
    <name type="scientific">Ohessyouella blattaphilus</name>
    <dbReference type="NCBI Taxonomy" id="2949333"/>
    <lineage>
        <taxon>Bacteria</taxon>
        <taxon>Bacillati</taxon>
        <taxon>Bacillota</taxon>
        <taxon>Clostridia</taxon>
        <taxon>Lachnospirales</taxon>
        <taxon>Lachnospiraceae</taxon>
        <taxon>Ohessyouella</taxon>
    </lineage>
</organism>
<comment type="caution">
    <text evidence="5">The sequence shown here is derived from an EMBL/GenBank/DDBJ whole genome shotgun (WGS) entry which is preliminary data.</text>
</comment>
<dbReference type="RefSeq" id="WP_262069322.1">
    <property type="nucleotide sequence ID" value="NZ_JAMXOC010000013.1"/>
</dbReference>
<dbReference type="Proteomes" id="UP001523565">
    <property type="component" value="Unassembled WGS sequence"/>
</dbReference>
<keyword evidence="6" id="KW-1185">Reference proteome</keyword>
<evidence type="ECO:0000259" key="4">
    <source>
        <dbReference type="Pfam" id="PF02837"/>
    </source>
</evidence>
<name>A0ABT1EKZ3_9FIRM</name>
<evidence type="ECO:0000313" key="6">
    <source>
        <dbReference type="Proteomes" id="UP001523565"/>
    </source>
</evidence>
<sequence length="1153" mass="127401">MKKRSNVIAGILSVSMILSVLGGNLNDVGLTRAAETELSAFEQEFKSPNNDAKPFMRYWIAPGRMNEEQVRREMEAFALGGFGGVELQSLELAKGSVINDQTWNETMKWILRAGRDFGIQVDFTIGQLWPIATPAINDIDDDRTEQRIYSTTVDFSATAQNMEYAATEYVFPDAGSGFASGRKHELIAITAAMKLEDGTYDPTTAVSLLGEESNFDEASGAISWSAPQEGEWSIFYFYRQSSGATTMIVGQYVIDHMSAAATKAVTDNWDEAMNCDSELKSLYEQNGGSIFGDSFELRSNLWTVDMLQEFAQRRGYDLTPWLPAIHYEMNSIGNDVREDLYKTMTELLANNHMHQFSDWAKGHNMTLRYQAYSSAGSSVFELTEPAFASDIIEAESYAMSGSAPDAYRQLSGVVNMRGDNLYTVEGVEIGQDAWRNTWLETKRKNGESHHRGYMYYANRFYAAGVNKAIFHGTTYKMTDTEGLGMPPWMPADTSWPGYSAMSLMSYGNEWDDKTPMWDNVDIMTDSISRTQMVLQQGQGDVDLAVYRNLHGKGNVRNDITAVEQNGYTYDYVTPFLLDLDNAVVGMEDNRAVLAADGPSYKALIIEPMNDGTVPKMSLHMAEKILDYAHNGLPVVIIGEAPSQVDGYIAKEGIDPVNGQAEENTQLADYMNQLKTLDNVKSIGSREELAANLAQLGVTPDMQPEAPQNIYSNHRHTADAELYFLYNDGSEDSTQKLTLKGYGKPYLLDPWSGDITPIVSYVDNNGTITMDAQIEAMSTMMVAIAQEGWSSHSISNQLISTNADEVIYDRMASTVALRSYTGGEISAEMSDGTKISATTELADEARNLNNWQMILEQWKPGETAHDTIVEDTNSYDLSEIGLVPWYDIDAQNLTKAAGVAKYTTSFELNKGWEEGQGAILSFDNAADVMRLFVNDIEVPLNQLTLKADIGPYLKAGNNTIVARVSSNVSNVKYANNDNDTYAFGIVGEVKLEPYVHVRALGEVLPEISIQGPEALPEGKIGQDYSATISALGDNIEWSVDGKLPKGLSFTEGSINAEYVLKGVPTEAGIFKFTVSIKNSSSSASKEYTLTVVGDKQQAPKGDENAKTSQLAKTNKTKTGDTNRIWIALGLLILSSICLVIVILRRRKRRLYKDL</sequence>
<evidence type="ECO:0000256" key="2">
    <source>
        <dbReference type="SAM" id="MobiDB-lite"/>
    </source>
</evidence>
<dbReference type="PANTHER" id="PTHR36848:SF2">
    <property type="entry name" value="SECRETED PROTEIN"/>
    <property type="match status" value="1"/>
</dbReference>
<dbReference type="SUPFAM" id="SSF49785">
    <property type="entry name" value="Galactose-binding domain-like"/>
    <property type="match status" value="1"/>
</dbReference>
<protein>
    <submittedName>
        <fullName evidence="5">Ig domain-containing protein</fullName>
    </submittedName>
</protein>
<dbReference type="InterPro" id="IPR013783">
    <property type="entry name" value="Ig-like_fold"/>
</dbReference>
<feature type="region of interest" description="Disordered" evidence="2">
    <location>
        <begin position="1094"/>
        <end position="1113"/>
    </location>
</feature>
<dbReference type="InterPro" id="IPR053161">
    <property type="entry name" value="Ulvan_degrading_GH"/>
</dbReference>
<dbReference type="EMBL" id="JAMZFV010000013">
    <property type="protein sequence ID" value="MCP1110442.1"/>
    <property type="molecule type" value="Genomic_DNA"/>
</dbReference>
<evidence type="ECO:0000256" key="1">
    <source>
        <dbReference type="ARBA" id="ARBA00007401"/>
    </source>
</evidence>
<keyword evidence="3" id="KW-1133">Transmembrane helix</keyword>
<gene>
    <name evidence="5" type="ORF">NK118_09290</name>
</gene>
<feature type="transmembrane region" description="Helical" evidence="3">
    <location>
        <begin position="1123"/>
        <end position="1142"/>
    </location>
</feature>
<dbReference type="Gene3D" id="2.60.120.260">
    <property type="entry name" value="Galactose-binding domain-like"/>
    <property type="match status" value="1"/>
</dbReference>
<dbReference type="Pfam" id="PF17132">
    <property type="entry name" value="Glyco_hydro_106"/>
    <property type="match status" value="1"/>
</dbReference>
<feature type="domain" description="Glycosyl hydrolases family 2 sugar binding" evidence="4">
    <location>
        <begin position="887"/>
        <end position="989"/>
    </location>
</feature>
<evidence type="ECO:0000313" key="5">
    <source>
        <dbReference type="EMBL" id="MCP1110442.1"/>
    </source>
</evidence>